<organism evidence="1 2">
    <name type="scientific">Desmophyllum pertusum</name>
    <dbReference type="NCBI Taxonomy" id="174260"/>
    <lineage>
        <taxon>Eukaryota</taxon>
        <taxon>Metazoa</taxon>
        <taxon>Cnidaria</taxon>
        <taxon>Anthozoa</taxon>
        <taxon>Hexacorallia</taxon>
        <taxon>Scleractinia</taxon>
        <taxon>Caryophylliina</taxon>
        <taxon>Caryophylliidae</taxon>
        <taxon>Desmophyllum</taxon>
    </lineage>
</organism>
<accession>A0A9X0D918</accession>
<keyword evidence="2" id="KW-1185">Reference proteome</keyword>
<gene>
    <name evidence="1" type="ORF">OS493_027118</name>
</gene>
<dbReference type="Proteomes" id="UP001163046">
    <property type="component" value="Unassembled WGS sequence"/>
</dbReference>
<evidence type="ECO:0000313" key="1">
    <source>
        <dbReference type="EMBL" id="KAJ7390088.1"/>
    </source>
</evidence>
<proteinExistence type="predicted"/>
<reference evidence="1" key="1">
    <citation type="submission" date="2023-01" db="EMBL/GenBank/DDBJ databases">
        <title>Genome assembly of the deep-sea coral Lophelia pertusa.</title>
        <authorList>
            <person name="Herrera S."/>
            <person name="Cordes E."/>
        </authorList>
    </citation>
    <scope>NUCLEOTIDE SEQUENCE</scope>
    <source>
        <strain evidence="1">USNM1676648</strain>
        <tissue evidence="1">Polyp</tissue>
    </source>
</reference>
<name>A0A9X0D918_9CNID</name>
<evidence type="ECO:0000313" key="2">
    <source>
        <dbReference type="Proteomes" id="UP001163046"/>
    </source>
</evidence>
<comment type="caution">
    <text evidence="1">The sequence shown here is derived from an EMBL/GenBank/DDBJ whole genome shotgun (WGS) entry which is preliminary data.</text>
</comment>
<sequence>MDSERVNVGAHLHPAYPHVLNSAKVINLASLLSSSVPWRVENTQMSDLSVWFDFQGRWNWDWAKTLPDTLDLCNFEADSHVSGRLGTGRKQRAVCRAMVWGLGLALRLSEVIFEAVVGDGFLGDIAIDEVKLLTESVLLLQIRQRQKAPSCYRNCLVFVLGPSLEKSAIVGHLSGFKLFLLKALADAGKKDRIWVPCYRALTDGKRPKGVALSFKAFLFSLNNNQGTDPKSFYLKTDRRHSAHFAKSDQGPTFGDGDLVLETMSSGYSELGNSFDIGADAAFQFAGARNFVISDVEVLTTEDNMCGSKCNHPEGRCDEITGKCICDGEGRNVEWCLEGEPKKIFNLYKDGGVVLGSRLCGRLEGPSETGLGYGSR</sequence>
<dbReference type="AlphaFoldDB" id="A0A9X0D918"/>
<dbReference type="OrthoDB" id="25620at2759"/>
<dbReference type="EMBL" id="MU825420">
    <property type="protein sequence ID" value="KAJ7390088.1"/>
    <property type="molecule type" value="Genomic_DNA"/>
</dbReference>
<protein>
    <submittedName>
        <fullName evidence="1">Uncharacterized protein</fullName>
    </submittedName>
</protein>